<dbReference type="AlphaFoldDB" id="A0A7R9CPI1"/>
<accession>A0A7R9CPI1</accession>
<proteinExistence type="predicted"/>
<gene>
    <name evidence="1" type="ORF">TPSB3V08_LOCUS1989</name>
</gene>
<dbReference type="EMBL" id="OD000729">
    <property type="protein sequence ID" value="CAD7399048.1"/>
    <property type="molecule type" value="Genomic_DNA"/>
</dbReference>
<organism evidence="1">
    <name type="scientific">Timema poppense</name>
    <name type="common">Walking stick</name>
    <dbReference type="NCBI Taxonomy" id="170557"/>
    <lineage>
        <taxon>Eukaryota</taxon>
        <taxon>Metazoa</taxon>
        <taxon>Ecdysozoa</taxon>
        <taxon>Arthropoda</taxon>
        <taxon>Hexapoda</taxon>
        <taxon>Insecta</taxon>
        <taxon>Pterygota</taxon>
        <taxon>Neoptera</taxon>
        <taxon>Polyneoptera</taxon>
        <taxon>Phasmatodea</taxon>
        <taxon>Timematodea</taxon>
        <taxon>Timematoidea</taxon>
        <taxon>Timematidae</taxon>
        <taxon>Timema</taxon>
    </lineage>
</organism>
<name>A0A7R9CPI1_TIMPO</name>
<reference evidence="1" key="1">
    <citation type="submission" date="2020-11" db="EMBL/GenBank/DDBJ databases">
        <authorList>
            <person name="Tran Van P."/>
        </authorList>
    </citation>
    <scope>NUCLEOTIDE SEQUENCE</scope>
</reference>
<sequence length="314" mass="34480">MMHYTPDIAAGQAEMPVWVTRHCTNINIALRKHRARRIMEEDIDDLLEEVETKFIKGPCSRPNSVCKQNTIVENHSYSSLLTQASFRLETCDLDDILKDVDEEKSSLLNSRAVTLGHPGSSGGSKCFPVYLGGAGYGAGHSTLSSPSLKVGMRMLVSVRITPQKTWRNSTIYTSLGGYEVGCSSVLCGYVFSYPFGSFGVFAAMERATKECLSQCIQHKKQLSATIKSIFRVSSSACLVRGKIGGNKASTSKQSKCSEYSDVSSSFGAFGLFCSFKIKRFGEVVSSEQVTQFDIANIATKKLEKESLDVWCDMI</sequence>
<evidence type="ECO:0000313" key="1">
    <source>
        <dbReference type="EMBL" id="CAD7399048.1"/>
    </source>
</evidence>
<protein>
    <submittedName>
        <fullName evidence="1">Uncharacterized protein</fullName>
    </submittedName>
</protein>